<evidence type="ECO:0000313" key="9">
    <source>
        <dbReference type="EMBL" id="GLB31858.1"/>
    </source>
</evidence>
<feature type="transmembrane region" description="Helical" evidence="7">
    <location>
        <begin position="65"/>
        <end position="84"/>
    </location>
</feature>
<feature type="transmembrane region" description="Helical" evidence="7">
    <location>
        <begin position="34"/>
        <end position="53"/>
    </location>
</feature>
<dbReference type="GO" id="GO:0016740">
    <property type="term" value="F:transferase activity"/>
    <property type="evidence" value="ECO:0007669"/>
    <property type="project" value="UniProtKB-KW"/>
</dbReference>
<evidence type="ECO:0000256" key="2">
    <source>
        <dbReference type="ARBA" id="ARBA00006464"/>
    </source>
</evidence>
<dbReference type="InterPro" id="IPR017475">
    <property type="entry name" value="EPS_sugar_tfrase"/>
</dbReference>
<dbReference type="PANTHER" id="PTHR30576">
    <property type="entry name" value="COLANIC BIOSYNTHESIS UDP-GLUCOSE LIPID CARRIER TRANSFERASE"/>
    <property type="match status" value="1"/>
</dbReference>
<evidence type="ECO:0000313" key="10">
    <source>
        <dbReference type="Proteomes" id="UP001419084"/>
    </source>
</evidence>
<evidence type="ECO:0000259" key="8">
    <source>
        <dbReference type="Pfam" id="PF02397"/>
    </source>
</evidence>
<dbReference type="EMBL" id="BRPJ01000081">
    <property type="protein sequence ID" value="GLB31858.1"/>
    <property type="molecule type" value="Genomic_DNA"/>
</dbReference>
<dbReference type="Pfam" id="PF02397">
    <property type="entry name" value="Bac_transf"/>
    <property type="match status" value="1"/>
</dbReference>
<dbReference type="InterPro" id="IPR003362">
    <property type="entry name" value="Bact_transf"/>
</dbReference>
<reference evidence="9 10" key="1">
    <citation type="journal article" date="2024" name="Int. J. Syst. Evol. Microbiol.">
        <title>Lacrimispora brassicae sp. nov. isolated from fermented cabbage, and proposal of Clostridium indicum Gundawar et al. 2019 and Clostridium methoxybenzovorans Mechichi et al. 1999 as heterotypic synonyms of Lacrimispora amygdalina (Parshina et al. 2003) Haas and Blanchard 2020 and Lacrimispora indolis (McClung and McCoy 1957) Haas and Blanchard 2020, respectively.</title>
        <authorList>
            <person name="Kobayashi H."/>
            <person name="Tanizawa Y."/>
            <person name="Sakamoto M."/>
            <person name="Ohkuma M."/>
            <person name="Tohno M."/>
        </authorList>
    </citation>
    <scope>NUCLEOTIDE SEQUENCE [LARGE SCALE GENOMIC DNA]</scope>
    <source>
        <strain evidence="9 10">DSM 12857</strain>
    </source>
</reference>
<keyword evidence="4 7" id="KW-0812">Transmembrane</keyword>
<evidence type="ECO:0000256" key="4">
    <source>
        <dbReference type="ARBA" id="ARBA00022692"/>
    </source>
</evidence>
<keyword evidence="10" id="KW-1185">Reference proteome</keyword>
<dbReference type="Proteomes" id="UP001419084">
    <property type="component" value="Unassembled WGS sequence"/>
</dbReference>
<comment type="similarity">
    <text evidence="2">Belongs to the bacterial sugar transferase family.</text>
</comment>
<dbReference type="NCBIfam" id="TIGR03025">
    <property type="entry name" value="EPS_sugtrans"/>
    <property type="match status" value="1"/>
</dbReference>
<evidence type="ECO:0000256" key="5">
    <source>
        <dbReference type="ARBA" id="ARBA00022989"/>
    </source>
</evidence>
<gene>
    <name evidence="9" type="ORF">LAD12857_37810</name>
</gene>
<name>A0ABQ5MAK1_9FIRM</name>
<feature type="domain" description="Bacterial sugar transferase" evidence="8">
    <location>
        <begin position="205"/>
        <end position="385"/>
    </location>
</feature>
<evidence type="ECO:0000256" key="1">
    <source>
        <dbReference type="ARBA" id="ARBA00004141"/>
    </source>
</evidence>
<comment type="subcellular location">
    <subcellularLocation>
        <location evidence="1">Membrane</location>
        <topology evidence="1">Multi-pass membrane protein</topology>
    </subcellularLocation>
</comment>
<accession>A0ABQ5MAK1</accession>
<dbReference type="PANTHER" id="PTHR30576:SF0">
    <property type="entry name" value="UNDECAPRENYL-PHOSPHATE N-ACETYLGALACTOSAMINYL 1-PHOSPHATE TRANSFERASE-RELATED"/>
    <property type="match status" value="1"/>
</dbReference>
<keyword evidence="3 9" id="KW-0808">Transferase</keyword>
<feature type="transmembrane region" description="Helical" evidence="7">
    <location>
        <begin position="210"/>
        <end position="231"/>
    </location>
</feature>
<protein>
    <submittedName>
        <fullName evidence="9">Sugar transferase</fullName>
    </submittedName>
</protein>
<keyword evidence="5 7" id="KW-1133">Transmembrane helix</keyword>
<sequence>MMIFLYGIILILLMNTYGGYKVGYLKKSNLLYSQILAVIFTNLFTYLQIAVLDKHFLTPTQLVKMTALDFIVIIIWTLVYQWIYTKLFPPRKMLLISGSRSDYHLMEKINSREDKYEICKVINIQMGISLLEEEILNYDGVIIGDIESHERNLILKYCFANSIRTYNVPKISDILLKSSVELNLFDSPLMLSRNEGLTIEQELLKRFIDITGSVMGIIITSPLFLIIGFIIKLTDKGPVIFKQSRLTKGNKVFQIYKFRTMIQEAEKDGIARLATDGDSRIIPIGHLLRRTRLDELPQLFNILRGDMSFVGPRPERPELVELILKEIPEFSYRTKVKAGLTGYAQIYGKYNTTSYDKLKLDLTYIRNYSFLLDLKLIVMTPKIMFMKEATEGVVGEKTNT</sequence>
<evidence type="ECO:0000256" key="7">
    <source>
        <dbReference type="SAM" id="Phobius"/>
    </source>
</evidence>
<evidence type="ECO:0000256" key="3">
    <source>
        <dbReference type="ARBA" id="ARBA00022679"/>
    </source>
</evidence>
<comment type="caution">
    <text evidence="9">The sequence shown here is derived from an EMBL/GenBank/DDBJ whole genome shotgun (WGS) entry which is preliminary data.</text>
</comment>
<evidence type="ECO:0000256" key="6">
    <source>
        <dbReference type="ARBA" id="ARBA00023136"/>
    </source>
</evidence>
<keyword evidence="6 7" id="KW-0472">Membrane</keyword>
<organism evidence="9 10">
    <name type="scientific">Lacrimispora amygdalina</name>
    <dbReference type="NCBI Taxonomy" id="253257"/>
    <lineage>
        <taxon>Bacteria</taxon>
        <taxon>Bacillati</taxon>
        <taxon>Bacillota</taxon>
        <taxon>Clostridia</taxon>
        <taxon>Lachnospirales</taxon>
        <taxon>Lachnospiraceae</taxon>
        <taxon>Lacrimispora</taxon>
    </lineage>
</organism>
<proteinExistence type="inferred from homology"/>